<dbReference type="Proteomes" id="UP000248148">
    <property type="component" value="Unassembled WGS sequence"/>
</dbReference>
<gene>
    <name evidence="2" type="ORF">BJ122_104133</name>
</gene>
<evidence type="ECO:0000256" key="1">
    <source>
        <dbReference type="SAM" id="MobiDB-lite"/>
    </source>
</evidence>
<evidence type="ECO:0000313" key="2">
    <source>
        <dbReference type="EMBL" id="PYF04154.1"/>
    </source>
</evidence>
<organism evidence="2 3">
    <name type="scientific">Rhodopseudomonas faecalis</name>
    <dbReference type="NCBI Taxonomy" id="99655"/>
    <lineage>
        <taxon>Bacteria</taxon>
        <taxon>Pseudomonadati</taxon>
        <taxon>Pseudomonadota</taxon>
        <taxon>Alphaproteobacteria</taxon>
        <taxon>Hyphomicrobiales</taxon>
        <taxon>Nitrobacteraceae</taxon>
        <taxon>Rhodopseudomonas</taxon>
    </lineage>
</organism>
<name>A0A318THJ6_9BRAD</name>
<proteinExistence type="predicted"/>
<protein>
    <submittedName>
        <fullName evidence="2">Uncharacterized protein</fullName>
    </submittedName>
</protein>
<sequence>MTDSPKPASPSSDRAARLREALRENLKRRKTQLRGRAALAEAEGESAGAESALAAPSGESHR</sequence>
<reference evidence="2 3" key="1">
    <citation type="submission" date="2018-06" db="EMBL/GenBank/DDBJ databases">
        <title>Genomic Encyclopedia of Archaeal and Bacterial Type Strains, Phase II (KMG-II): from individual species to whole genera.</title>
        <authorList>
            <person name="Goeker M."/>
        </authorList>
    </citation>
    <scope>NUCLEOTIDE SEQUENCE [LARGE SCALE GENOMIC DNA]</scope>
    <source>
        <strain evidence="2 3">JCM 11668</strain>
    </source>
</reference>
<dbReference type="EMBL" id="QJTI01000004">
    <property type="protein sequence ID" value="PYF04154.1"/>
    <property type="molecule type" value="Genomic_DNA"/>
</dbReference>
<dbReference type="RefSeq" id="WP_110780104.1">
    <property type="nucleotide sequence ID" value="NZ_QJTI01000004.1"/>
</dbReference>
<feature type="region of interest" description="Disordered" evidence="1">
    <location>
        <begin position="25"/>
        <end position="62"/>
    </location>
</feature>
<keyword evidence="3" id="KW-1185">Reference proteome</keyword>
<comment type="caution">
    <text evidence="2">The sequence shown here is derived from an EMBL/GenBank/DDBJ whole genome shotgun (WGS) entry which is preliminary data.</text>
</comment>
<accession>A0A318THJ6</accession>
<evidence type="ECO:0000313" key="3">
    <source>
        <dbReference type="Proteomes" id="UP000248148"/>
    </source>
</evidence>
<feature type="compositionally biased region" description="Low complexity" evidence="1">
    <location>
        <begin position="34"/>
        <end position="62"/>
    </location>
</feature>
<dbReference type="AlphaFoldDB" id="A0A318THJ6"/>